<feature type="non-terminal residue" evidence="2">
    <location>
        <position position="1"/>
    </location>
</feature>
<comment type="caution">
    <text evidence="2">The sequence shown here is derived from an EMBL/GenBank/DDBJ whole genome shotgun (WGS) entry which is preliminary data.</text>
</comment>
<organism evidence="2 3">
    <name type="scientific">Cirrhinus mrigala</name>
    <name type="common">Mrigala</name>
    <dbReference type="NCBI Taxonomy" id="683832"/>
    <lineage>
        <taxon>Eukaryota</taxon>
        <taxon>Metazoa</taxon>
        <taxon>Chordata</taxon>
        <taxon>Craniata</taxon>
        <taxon>Vertebrata</taxon>
        <taxon>Euteleostomi</taxon>
        <taxon>Actinopterygii</taxon>
        <taxon>Neopterygii</taxon>
        <taxon>Teleostei</taxon>
        <taxon>Ostariophysi</taxon>
        <taxon>Cypriniformes</taxon>
        <taxon>Cyprinidae</taxon>
        <taxon>Labeoninae</taxon>
        <taxon>Labeonini</taxon>
        <taxon>Cirrhinus</taxon>
    </lineage>
</organism>
<sequence length="104" mass="10934">ATTAAVAEASPPSPPLRSDWTTAAVVSPMPTSRKFRLIQVPAPRMAAPLTARARMAKARSPAVTAPTPALAPGAASQLRANPTALWSPQRRHPQLPPQPVLFSK</sequence>
<reference evidence="2 3" key="1">
    <citation type="submission" date="2024-05" db="EMBL/GenBank/DDBJ databases">
        <title>Genome sequencing and assembly of Indian major carp, Cirrhinus mrigala (Hamilton, 1822).</title>
        <authorList>
            <person name="Mohindra V."/>
            <person name="Chowdhury L.M."/>
            <person name="Lal K."/>
            <person name="Jena J.K."/>
        </authorList>
    </citation>
    <scope>NUCLEOTIDE SEQUENCE [LARGE SCALE GENOMIC DNA]</scope>
    <source>
        <strain evidence="2">CM1030</strain>
        <tissue evidence="2">Blood</tissue>
    </source>
</reference>
<accession>A0ABD0N6L8</accession>
<feature type="compositionally biased region" description="Pro residues" evidence="1">
    <location>
        <begin position="94"/>
        <end position="104"/>
    </location>
</feature>
<dbReference type="AlphaFoldDB" id="A0ABD0N6L8"/>
<feature type="compositionally biased region" description="Low complexity" evidence="1">
    <location>
        <begin position="61"/>
        <end position="75"/>
    </location>
</feature>
<gene>
    <name evidence="2" type="ORF">M9458_048098</name>
</gene>
<evidence type="ECO:0000313" key="2">
    <source>
        <dbReference type="EMBL" id="KAL0156852.1"/>
    </source>
</evidence>
<evidence type="ECO:0000313" key="3">
    <source>
        <dbReference type="Proteomes" id="UP001529510"/>
    </source>
</evidence>
<name>A0ABD0N6L8_CIRMR</name>
<dbReference type="Proteomes" id="UP001529510">
    <property type="component" value="Unassembled WGS sequence"/>
</dbReference>
<keyword evidence="3" id="KW-1185">Reference proteome</keyword>
<dbReference type="EMBL" id="JAMKFB020000024">
    <property type="protein sequence ID" value="KAL0156852.1"/>
    <property type="molecule type" value="Genomic_DNA"/>
</dbReference>
<proteinExistence type="predicted"/>
<evidence type="ECO:0000256" key="1">
    <source>
        <dbReference type="SAM" id="MobiDB-lite"/>
    </source>
</evidence>
<feature type="region of interest" description="Disordered" evidence="1">
    <location>
        <begin position="57"/>
        <end position="104"/>
    </location>
</feature>
<protein>
    <submittedName>
        <fullName evidence="2">Uncharacterized protein</fullName>
    </submittedName>
</protein>
<feature type="non-terminal residue" evidence="2">
    <location>
        <position position="104"/>
    </location>
</feature>